<feature type="domain" description="PAC" evidence="5">
    <location>
        <begin position="377"/>
        <end position="430"/>
    </location>
</feature>
<feature type="region of interest" description="Disordered" evidence="4">
    <location>
        <begin position="598"/>
        <end position="631"/>
    </location>
</feature>
<protein>
    <recommendedName>
        <fullName evidence="5">PAC domain-containing protein</fullName>
    </recommendedName>
</protein>
<evidence type="ECO:0000313" key="7">
    <source>
        <dbReference type="Proteomes" id="UP001201980"/>
    </source>
</evidence>
<feature type="compositionally biased region" description="Polar residues" evidence="4">
    <location>
        <begin position="603"/>
        <end position="613"/>
    </location>
</feature>
<dbReference type="EMBL" id="JAKWBI020000122">
    <property type="protein sequence ID" value="KAJ2902161.1"/>
    <property type="molecule type" value="Genomic_DNA"/>
</dbReference>
<dbReference type="Pfam" id="PF13426">
    <property type="entry name" value="PAS_9"/>
    <property type="match status" value="1"/>
</dbReference>
<dbReference type="InterPro" id="IPR036305">
    <property type="entry name" value="RGS_sf"/>
</dbReference>
<dbReference type="Proteomes" id="UP001201980">
    <property type="component" value="Unassembled WGS sequence"/>
</dbReference>
<feature type="compositionally biased region" description="Low complexity" evidence="4">
    <location>
        <begin position="478"/>
        <end position="492"/>
    </location>
</feature>
<evidence type="ECO:0000259" key="5">
    <source>
        <dbReference type="PROSITE" id="PS50113"/>
    </source>
</evidence>
<dbReference type="Gene3D" id="1.10.167.10">
    <property type="entry name" value="Regulator of G-protein Signalling 4, domain 2"/>
    <property type="match status" value="1"/>
</dbReference>
<keyword evidence="7" id="KW-1185">Reference proteome</keyword>
<dbReference type="PANTHER" id="PTHR47429:SF2">
    <property type="entry name" value="PROTEIN TWIN LOV 1"/>
    <property type="match status" value="1"/>
</dbReference>
<accession>A0AAD5RQU9</accession>
<feature type="region of interest" description="Disordered" evidence="4">
    <location>
        <begin position="1"/>
        <end position="148"/>
    </location>
</feature>
<feature type="compositionally biased region" description="Polar residues" evidence="4">
    <location>
        <begin position="85"/>
        <end position="95"/>
    </location>
</feature>
<gene>
    <name evidence="6" type="ORF">MKZ38_000959</name>
</gene>
<name>A0AAD5RQU9_9PEZI</name>
<dbReference type="InterPro" id="IPR000700">
    <property type="entry name" value="PAS-assoc_C"/>
</dbReference>
<dbReference type="Gene3D" id="3.30.450.20">
    <property type="entry name" value="PAS domain"/>
    <property type="match status" value="1"/>
</dbReference>
<evidence type="ECO:0000256" key="1">
    <source>
        <dbReference type="ARBA" id="ARBA00022630"/>
    </source>
</evidence>
<dbReference type="InterPro" id="IPR035965">
    <property type="entry name" value="PAS-like_dom_sf"/>
</dbReference>
<sequence length="756" mass="82893">MAATIPEGNPIELYDQFGRRRSDPSAPSNLPRNLDPMSPGSRSPLMSPPQTPRTDSSNLRSPPPQPSSSSSTRPRARPENISIRLRSNSGLSMHTNEVALRQYTDYNPDGSPRSPMFGAPWKPDRMTSIDQVSSAQGGRRPSGSVNGHGASLRIPDFLSREVFQMALNNPTTCHRLLKYAQSRGCGDNVEYLLKLQEYSRSLETVTSVLGQISTSYTSYAATSPLKFPTPLTKSLNTDIKNVTTTVLPGLEILFLESRGFIEQKVFREIYPGFVRHQLGLSTQLSLASNPSTTPIYSSISTSDSYARSHGFPGLGDAFCITDPLIGDNRITHASDGFVDVTGYTRREIMRNCRFLQGPQTDREALGRLRKAIARKEESVELLLNYKKGGQPFWNLLYVTPLFDANGNARFFLGGQINVSDTVGSNKDILRVLNAGATAAGEMVTPLPTEIEDEPESKRSKLERESSTRSGRQQPNNTKPSSKSRFFKPFSRKTVTNSNAPPSSSGQLSPPPTATSVSSSVREDRRRSYHESYSSGGFGQGGNSNRFSSPQPPISGLESMLMQKAMKGRLGMSGQVDQFYSTYSSFMLLEYIPPPDSPGGLPFVSSSGSMTSRARTSDGPSPARSNRKGGATLGTPQFLVSFASRSAVELLGLQHERIEKQEIFGVLENASSGGLGKTFRNTVREKVRDGMAVSLDFITSKVDNTPYGRKGSIIERMHLEEPPKKRIERVVSYWTPLKDEVGRIGWVMLVITLAPVS</sequence>
<dbReference type="PROSITE" id="PS50113">
    <property type="entry name" value="PAC"/>
    <property type="match status" value="1"/>
</dbReference>
<keyword evidence="1" id="KW-0285">Flavoprotein</keyword>
<feature type="compositionally biased region" description="Basic and acidic residues" evidence="4">
    <location>
        <begin position="520"/>
        <end position="529"/>
    </location>
</feature>
<dbReference type="PANTHER" id="PTHR47429">
    <property type="entry name" value="PROTEIN TWIN LOV 1"/>
    <property type="match status" value="1"/>
</dbReference>
<keyword evidence="3" id="KW-0157">Chromophore</keyword>
<dbReference type="GO" id="GO:0005634">
    <property type="term" value="C:nucleus"/>
    <property type="evidence" value="ECO:0007669"/>
    <property type="project" value="TreeGrafter"/>
</dbReference>
<proteinExistence type="predicted"/>
<evidence type="ECO:0000256" key="2">
    <source>
        <dbReference type="ARBA" id="ARBA00022643"/>
    </source>
</evidence>
<reference evidence="6" key="1">
    <citation type="submission" date="2022-07" db="EMBL/GenBank/DDBJ databases">
        <title>Draft genome sequence of Zalerion maritima ATCC 34329, a (micro)plastics degrading marine fungus.</title>
        <authorList>
            <person name="Paco A."/>
            <person name="Goncalves M.F.M."/>
            <person name="Rocha-Santos T.A.P."/>
            <person name="Alves A."/>
        </authorList>
    </citation>
    <scope>NUCLEOTIDE SEQUENCE</scope>
    <source>
        <strain evidence="6">ATCC 34329</strain>
    </source>
</reference>
<dbReference type="NCBIfam" id="TIGR00229">
    <property type="entry name" value="sensory_box"/>
    <property type="match status" value="1"/>
</dbReference>
<evidence type="ECO:0000256" key="3">
    <source>
        <dbReference type="ARBA" id="ARBA00022991"/>
    </source>
</evidence>
<comment type="caution">
    <text evidence="6">The sequence shown here is derived from an EMBL/GenBank/DDBJ whole genome shotgun (WGS) entry which is preliminary data.</text>
</comment>
<dbReference type="SUPFAM" id="SSF55785">
    <property type="entry name" value="PYP-like sensor domain (PAS domain)"/>
    <property type="match status" value="1"/>
</dbReference>
<dbReference type="CDD" id="cd00130">
    <property type="entry name" value="PAS"/>
    <property type="match status" value="1"/>
</dbReference>
<evidence type="ECO:0000256" key="4">
    <source>
        <dbReference type="SAM" id="MobiDB-lite"/>
    </source>
</evidence>
<evidence type="ECO:0000313" key="6">
    <source>
        <dbReference type="EMBL" id="KAJ2902161.1"/>
    </source>
</evidence>
<dbReference type="InterPro" id="IPR044926">
    <property type="entry name" value="RGS_subdomain_2"/>
</dbReference>
<feature type="compositionally biased region" description="Basic and acidic residues" evidence="4">
    <location>
        <begin position="455"/>
        <end position="466"/>
    </location>
</feature>
<dbReference type="SUPFAM" id="SSF48097">
    <property type="entry name" value="Regulator of G-protein signaling, RGS"/>
    <property type="match status" value="1"/>
</dbReference>
<keyword evidence="2" id="KW-0288">FMN</keyword>
<dbReference type="InterPro" id="IPR000014">
    <property type="entry name" value="PAS"/>
</dbReference>
<dbReference type="AlphaFoldDB" id="A0AAD5RQU9"/>
<organism evidence="6 7">
    <name type="scientific">Zalerion maritima</name>
    <dbReference type="NCBI Taxonomy" id="339359"/>
    <lineage>
        <taxon>Eukaryota</taxon>
        <taxon>Fungi</taxon>
        <taxon>Dikarya</taxon>
        <taxon>Ascomycota</taxon>
        <taxon>Pezizomycotina</taxon>
        <taxon>Sordariomycetes</taxon>
        <taxon>Lulworthiomycetidae</taxon>
        <taxon>Lulworthiales</taxon>
        <taxon>Lulworthiaceae</taxon>
        <taxon>Zalerion</taxon>
    </lineage>
</organism>
<feature type="compositionally biased region" description="Low complexity" evidence="4">
    <location>
        <begin position="500"/>
        <end position="519"/>
    </location>
</feature>
<feature type="region of interest" description="Disordered" evidence="4">
    <location>
        <begin position="443"/>
        <end position="555"/>
    </location>
</feature>